<organism evidence="2 3">
    <name type="scientific">Caerostris extrusa</name>
    <name type="common">Bark spider</name>
    <name type="synonym">Caerostris bankana</name>
    <dbReference type="NCBI Taxonomy" id="172846"/>
    <lineage>
        <taxon>Eukaryota</taxon>
        <taxon>Metazoa</taxon>
        <taxon>Ecdysozoa</taxon>
        <taxon>Arthropoda</taxon>
        <taxon>Chelicerata</taxon>
        <taxon>Arachnida</taxon>
        <taxon>Araneae</taxon>
        <taxon>Araneomorphae</taxon>
        <taxon>Entelegynae</taxon>
        <taxon>Araneoidea</taxon>
        <taxon>Araneidae</taxon>
        <taxon>Caerostris</taxon>
    </lineage>
</organism>
<reference evidence="2 3" key="1">
    <citation type="submission" date="2021-06" db="EMBL/GenBank/DDBJ databases">
        <title>Caerostris extrusa draft genome.</title>
        <authorList>
            <person name="Kono N."/>
            <person name="Arakawa K."/>
        </authorList>
    </citation>
    <scope>NUCLEOTIDE SEQUENCE [LARGE SCALE GENOMIC DNA]</scope>
</reference>
<keyword evidence="3" id="KW-1185">Reference proteome</keyword>
<dbReference type="EMBL" id="BPLR01019868">
    <property type="protein sequence ID" value="GIX72689.1"/>
    <property type="molecule type" value="Genomic_DNA"/>
</dbReference>
<evidence type="ECO:0000313" key="3">
    <source>
        <dbReference type="Proteomes" id="UP001054945"/>
    </source>
</evidence>
<dbReference type="Proteomes" id="UP001054945">
    <property type="component" value="Unassembled WGS sequence"/>
</dbReference>
<accession>A0AAV4MPF3</accession>
<evidence type="ECO:0000256" key="1">
    <source>
        <dbReference type="SAM" id="MobiDB-lite"/>
    </source>
</evidence>
<name>A0AAV4MPF3_CAEEX</name>
<evidence type="ECO:0000313" key="2">
    <source>
        <dbReference type="EMBL" id="GIX72689.1"/>
    </source>
</evidence>
<dbReference type="AlphaFoldDB" id="A0AAV4MPF3"/>
<feature type="region of interest" description="Disordered" evidence="1">
    <location>
        <begin position="1"/>
        <end position="33"/>
    </location>
</feature>
<sequence length="33" mass="3470">MVAALLPTTPRPVPKSSSDDLAPTHHSQKRSGS</sequence>
<proteinExistence type="predicted"/>
<comment type="caution">
    <text evidence="2">The sequence shown here is derived from an EMBL/GenBank/DDBJ whole genome shotgun (WGS) entry which is preliminary data.</text>
</comment>
<feature type="non-terminal residue" evidence="2">
    <location>
        <position position="33"/>
    </location>
</feature>
<gene>
    <name evidence="2" type="ORF">CEXT_540521</name>
</gene>
<protein>
    <submittedName>
        <fullName evidence="2">Uncharacterized protein</fullName>
    </submittedName>
</protein>